<dbReference type="Proteomes" id="UP000828390">
    <property type="component" value="Unassembled WGS sequence"/>
</dbReference>
<evidence type="ECO:0000313" key="1">
    <source>
        <dbReference type="EMBL" id="KAH3842274.1"/>
    </source>
</evidence>
<dbReference type="EMBL" id="JAIWYP010000004">
    <property type="protein sequence ID" value="KAH3842274.1"/>
    <property type="molecule type" value="Genomic_DNA"/>
</dbReference>
<comment type="caution">
    <text evidence="1">The sequence shown here is derived from an EMBL/GenBank/DDBJ whole genome shotgun (WGS) entry which is preliminary data.</text>
</comment>
<proteinExistence type="predicted"/>
<gene>
    <name evidence="1" type="ORF">DPMN_115771</name>
</gene>
<sequence>MLLNYHELLVKAPSPCFVTEADIIQLSTTQEVAAKKEQGSLPDWLAEITAVVATPSESVAMYSLSIRAVPT</sequence>
<reference evidence="1" key="1">
    <citation type="journal article" date="2019" name="bioRxiv">
        <title>The Genome of the Zebra Mussel, Dreissena polymorpha: A Resource for Invasive Species Research.</title>
        <authorList>
            <person name="McCartney M.A."/>
            <person name="Auch B."/>
            <person name="Kono T."/>
            <person name="Mallez S."/>
            <person name="Zhang Y."/>
            <person name="Obille A."/>
            <person name="Becker A."/>
            <person name="Abrahante J.E."/>
            <person name="Garbe J."/>
            <person name="Badalamenti J.P."/>
            <person name="Herman A."/>
            <person name="Mangelson H."/>
            <person name="Liachko I."/>
            <person name="Sullivan S."/>
            <person name="Sone E.D."/>
            <person name="Koren S."/>
            <person name="Silverstein K.A.T."/>
            <person name="Beckman K.B."/>
            <person name="Gohl D.M."/>
        </authorList>
    </citation>
    <scope>NUCLEOTIDE SEQUENCE</scope>
    <source>
        <strain evidence="1">Duluth1</strain>
        <tissue evidence="1">Whole animal</tissue>
    </source>
</reference>
<name>A0A9D4KMK7_DREPO</name>
<keyword evidence="2" id="KW-1185">Reference proteome</keyword>
<reference evidence="1" key="2">
    <citation type="submission" date="2020-11" db="EMBL/GenBank/DDBJ databases">
        <authorList>
            <person name="McCartney M.A."/>
            <person name="Auch B."/>
            <person name="Kono T."/>
            <person name="Mallez S."/>
            <person name="Becker A."/>
            <person name="Gohl D.M."/>
            <person name="Silverstein K.A.T."/>
            <person name="Koren S."/>
            <person name="Bechman K.B."/>
            <person name="Herman A."/>
            <person name="Abrahante J.E."/>
            <person name="Garbe J."/>
        </authorList>
    </citation>
    <scope>NUCLEOTIDE SEQUENCE</scope>
    <source>
        <strain evidence="1">Duluth1</strain>
        <tissue evidence="1">Whole animal</tissue>
    </source>
</reference>
<accession>A0A9D4KMK7</accession>
<evidence type="ECO:0000313" key="2">
    <source>
        <dbReference type="Proteomes" id="UP000828390"/>
    </source>
</evidence>
<dbReference type="AlphaFoldDB" id="A0A9D4KMK7"/>
<organism evidence="1 2">
    <name type="scientific">Dreissena polymorpha</name>
    <name type="common">Zebra mussel</name>
    <name type="synonym">Mytilus polymorpha</name>
    <dbReference type="NCBI Taxonomy" id="45954"/>
    <lineage>
        <taxon>Eukaryota</taxon>
        <taxon>Metazoa</taxon>
        <taxon>Spiralia</taxon>
        <taxon>Lophotrochozoa</taxon>
        <taxon>Mollusca</taxon>
        <taxon>Bivalvia</taxon>
        <taxon>Autobranchia</taxon>
        <taxon>Heteroconchia</taxon>
        <taxon>Euheterodonta</taxon>
        <taxon>Imparidentia</taxon>
        <taxon>Neoheterodontei</taxon>
        <taxon>Myida</taxon>
        <taxon>Dreissenoidea</taxon>
        <taxon>Dreissenidae</taxon>
        <taxon>Dreissena</taxon>
    </lineage>
</organism>
<protein>
    <submittedName>
        <fullName evidence="1">Uncharacterized protein</fullName>
    </submittedName>
</protein>